<dbReference type="RefSeq" id="WP_187719858.1">
    <property type="nucleotide sequence ID" value="NZ_BAABBL010000008.1"/>
</dbReference>
<evidence type="ECO:0000313" key="2">
    <source>
        <dbReference type="Proteomes" id="UP000516117"/>
    </source>
</evidence>
<dbReference type="InterPro" id="IPR010148">
    <property type="entry name" value="CRISPR-assoc_prot_CT1975"/>
</dbReference>
<reference evidence="1 2" key="1">
    <citation type="submission" date="2020-08" db="EMBL/GenBank/DDBJ databases">
        <title>Genome sequence of Tessaracoccus defluvii JCM 17540T.</title>
        <authorList>
            <person name="Hyun D.-W."/>
            <person name="Bae J.-W."/>
        </authorList>
    </citation>
    <scope>NUCLEOTIDE SEQUENCE [LARGE SCALE GENOMIC DNA]</scope>
    <source>
        <strain evidence="1 2">JCM 17540</strain>
    </source>
</reference>
<dbReference type="Proteomes" id="UP000516117">
    <property type="component" value="Chromosome"/>
</dbReference>
<name>A0A7H0H2F4_9ACTN</name>
<dbReference type="KEGG" id="tdf:H9L22_10430"/>
<keyword evidence="2" id="KW-1185">Reference proteome</keyword>
<organism evidence="1 2">
    <name type="scientific">Tessaracoccus defluvii</name>
    <dbReference type="NCBI Taxonomy" id="1285901"/>
    <lineage>
        <taxon>Bacteria</taxon>
        <taxon>Bacillati</taxon>
        <taxon>Actinomycetota</taxon>
        <taxon>Actinomycetes</taxon>
        <taxon>Propionibacteriales</taxon>
        <taxon>Propionibacteriaceae</taxon>
        <taxon>Tessaracoccus</taxon>
    </lineage>
</organism>
<evidence type="ECO:0000313" key="1">
    <source>
        <dbReference type="EMBL" id="QNP54720.1"/>
    </source>
</evidence>
<dbReference type="AlphaFoldDB" id="A0A7H0H2F4"/>
<dbReference type="EMBL" id="CP060789">
    <property type="protein sequence ID" value="QNP54720.1"/>
    <property type="molecule type" value="Genomic_DNA"/>
</dbReference>
<dbReference type="NCBIfam" id="TIGR01869">
    <property type="entry name" value="casC_Cse4"/>
    <property type="match status" value="1"/>
</dbReference>
<accession>A0A7H0H2F4</accession>
<protein>
    <submittedName>
        <fullName evidence="1">Type I-E CRISPR-associated protein Cas7/Cse4/CasC</fullName>
    </submittedName>
</protein>
<dbReference type="Pfam" id="PF09344">
    <property type="entry name" value="Cas_CT1975"/>
    <property type="match status" value="1"/>
</dbReference>
<sequence length="374" mass="39706">MTTYLEIHAIQSVPPANLNRDDTGSPKSAIYGGVTRARVSSQSWKRAMRTDFNNHLDPKDVGTRSRMLVTSIEKMIVEAREDLAPQAQELAVAAMEAAGFKKPVPRKTGKDTAGAPETGYLVFLSQRQLESLAAAAIEASGEDNPLNAMKAAKVKDLVDADHSVDIALFGRMVADAADLNVDAACQVAHAISVHEAIPEFDFFTAVDDAKSRNADEEDAGAGMMGTVGFVSSTLYRYAAVNLDQLRANLGDEEAARLALEAFVRSFVNSMPSGKQNTFANGTRPAAVLVTVASGQPSSLVGAFEKPIRSSDGYVARAVEALAKHASEVFGTWRQPSSVWVTGTPSELGALADLGDLRSFDELVEAAGSSVLESV</sequence>
<proteinExistence type="predicted"/>
<gene>
    <name evidence="1" type="primary">cas7e</name>
    <name evidence="1" type="ORF">H9L22_10430</name>
</gene>